<keyword evidence="1" id="KW-1133">Transmembrane helix</keyword>
<protein>
    <submittedName>
        <fullName evidence="2">Uncharacterized protein</fullName>
    </submittedName>
</protein>
<feature type="transmembrane region" description="Helical" evidence="1">
    <location>
        <begin position="73"/>
        <end position="99"/>
    </location>
</feature>
<gene>
    <name evidence="2" type="ORF">FSP39_006227</name>
</gene>
<keyword evidence="1" id="KW-0472">Membrane</keyword>
<proteinExistence type="predicted"/>
<dbReference type="EMBL" id="VSWD01000012">
    <property type="protein sequence ID" value="KAK3085621.1"/>
    <property type="molecule type" value="Genomic_DNA"/>
</dbReference>
<evidence type="ECO:0000256" key="1">
    <source>
        <dbReference type="SAM" id="Phobius"/>
    </source>
</evidence>
<dbReference type="Proteomes" id="UP001186944">
    <property type="component" value="Unassembled WGS sequence"/>
</dbReference>
<name>A0AA89BSD1_PINIB</name>
<organism evidence="2 3">
    <name type="scientific">Pinctada imbricata</name>
    <name type="common">Atlantic pearl-oyster</name>
    <name type="synonym">Pinctada martensii</name>
    <dbReference type="NCBI Taxonomy" id="66713"/>
    <lineage>
        <taxon>Eukaryota</taxon>
        <taxon>Metazoa</taxon>
        <taxon>Spiralia</taxon>
        <taxon>Lophotrochozoa</taxon>
        <taxon>Mollusca</taxon>
        <taxon>Bivalvia</taxon>
        <taxon>Autobranchia</taxon>
        <taxon>Pteriomorphia</taxon>
        <taxon>Pterioida</taxon>
        <taxon>Pterioidea</taxon>
        <taxon>Pteriidae</taxon>
        <taxon>Pinctada</taxon>
    </lineage>
</organism>
<reference evidence="2" key="1">
    <citation type="submission" date="2019-08" db="EMBL/GenBank/DDBJ databases">
        <title>The improved chromosome-level genome for the pearl oyster Pinctada fucata martensii using PacBio sequencing and Hi-C.</title>
        <authorList>
            <person name="Zheng Z."/>
        </authorList>
    </citation>
    <scope>NUCLEOTIDE SEQUENCE</scope>
    <source>
        <strain evidence="2">ZZ-2019</strain>
        <tissue evidence="2">Adductor muscle</tissue>
    </source>
</reference>
<accession>A0AA89BSD1</accession>
<evidence type="ECO:0000313" key="2">
    <source>
        <dbReference type="EMBL" id="KAK3085621.1"/>
    </source>
</evidence>
<comment type="caution">
    <text evidence="2">The sequence shown here is derived from an EMBL/GenBank/DDBJ whole genome shotgun (WGS) entry which is preliminary data.</text>
</comment>
<keyword evidence="1" id="KW-0812">Transmembrane</keyword>
<keyword evidence="3" id="KW-1185">Reference proteome</keyword>
<dbReference type="AlphaFoldDB" id="A0AA89BSD1"/>
<evidence type="ECO:0000313" key="3">
    <source>
        <dbReference type="Proteomes" id="UP001186944"/>
    </source>
</evidence>
<sequence>MTSMTSAQPSLECGCVCAKDVNIDNYAAILSDPELVEQLTKNITKMLKIDRTVLSSTIRKKTSVADTRTSATYVGYVGIVVLVVSFGSLVMMDFTNLFVQRTSRSKRWRL</sequence>